<evidence type="ECO:0000256" key="2">
    <source>
        <dbReference type="ARBA" id="ARBA00022692"/>
    </source>
</evidence>
<dbReference type="OrthoDB" id="9806320at2"/>
<dbReference type="GO" id="GO:0016020">
    <property type="term" value="C:membrane"/>
    <property type="evidence" value="ECO:0007669"/>
    <property type="project" value="UniProtKB-SubCell"/>
</dbReference>
<evidence type="ECO:0000313" key="8">
    <source>
        <dbReference type="Proteomes" id="UP000055060"/>
    </source>
</evidence>
<feature type="transmembrane region" description="Helical" evidence="5">
    <location>
        <begin position="147"/>
        <end position="177"/>
    </location>
</feature>
<keyword evidence="2 5" id="KW-0812">Transmembrane</keyword>
<gene>
    <name evidence="7" type="ORF">LARV_01237</name>
</gene>
<organism evidence="7">
    <name type="scientific">Longilinea arvoryzae</name>
    <dbReference type="NCBI Taxonomy" id="360412"/>
    <lineage>
        <taxon>Bacteria</taxon>
        <taxon>Bacillati</taxon>
        <taxon>Chloroflexota</taxon>
        <taxon>Anaerolineae</taxon>
        <taxon>Anaerolineales</taxon>
        <taxon>Anaerolineaceae</taxon>
        <taxon>Longilinea</taxon>
    </lineage>
</organism>
<dbReference type="InterPro" id="IPR051533">
    <property type="entry name" value="WaaL-like"/>
</dbReference>
<dbReference type="STRING" id="360412.LARV_01237"/>
<dbReference type="PANTHER" id="PTHR37422">
    <property type="entry name" value="TEICHURONIC ACID BIOSYNTHESIS PROTEIN TUAE"/>
    <property type="match status" value="1"/>
</dbReference>
<feature type="transmembrane region" description="Helical" evidence="5">
    <location>
        <begin position="369"/>
        <end position="388"/>
    </location>
</feature>
<feature type="transmembrane region" description="Helical" evidence="5">
    <location>
        <begin position="35"/>
        <end position="55"/>
    </location>
</feature>
<dbReference type="InterPro" id="IPR007016">
    <property type="entry name" value="O-antigen_ligase-rel_domated"/>
</dbReference>
<reference evidence="7" key="1">
    <citation type="submission" date="2015-07" db="EMBL/GenBank/DDBJ databases">
        <title>Draft Genome Sequences of Anaerolinea thermolimosa IMO-1, Bellilinea caldifistulae GOMI-1, Leptolinea tardivitalis YMTK-2, Levilinea saccharolytica KIBI-1,Longilinea arvoryzae KOME-1, Previously Described as Members of the Anaerolineaceae (Chloroflexi).</title>
        <authorList>
            <person name="Sekiguchi Y."/>
            <person name="Ohashi A."/>
            <person name="Matsuura N."/>
            <person name="Tourlousse M.D."/>
        </authorList>
    </citation>
    <scope>NUCLEOTIDE SEQUENCE [LARGE SCALE GENOMIC DNA]</scope>
    <source>
        <strain evidence="7">KOME-1</strain>
    </source>
</reference>
<dbReference type="AlphaFoldDB" id="A0A0S7BHZ7"/>
<feature type="domain" description="O-antigen ligase-related" evidence="6">
    <location>
        <begin position="148"/>
        <end position="293"/>
    </location>
</feature>
<keyword evidence="8" id="KW-1185">Reference proteome</keyword>
<evidence type="ECO:0000256" key="4">
    <source>
        <dbReference type="ARBA" id="ARBA00023136"/>
    </source>
</evidence>
<proteinExistence type="predicted"/>
<evidence type="ECO:0000256" key="5">
    <source>
        <dbReference type="SAM" id="Phobius"/>
    </source>
</evidence>
<evidence type="ECO:0000313" key="7">
    <source>
        <dbReference type="EMBL" id="GAP13483.1"/>
    </source>
</evidence>
<protein>
    <submittedName>
        <fullName evidence="7">Lipid A core-O-antigen ligase</fullName>
    </submittedName>
</protein>
<feature type="transmembrane region" description="Helical" evidence="5">
    <location>
        <begin position="339"/>
        <end position="357"/>
    </location>
</feature>
<name>A0A0S7BHZ7_9CHLR</name>
<dbReference type="Gene3D" id="1.25.40.10">
    <property type="entry name" value="Tetratricopeptide repeat domain"/>
    <property type="match status" value="1"/>
</dbReference>
<feature type="transmembrane region" description="Helical" evidence="5">
    <location>
        <begin position="118"/>
        <end position="135"/>
    </location>
</feature>
<sequence length="554" mass="60722">MKRIRLAPFDLSLAVFGASAWLGLAVVYDRGLGQRTWIALLGMLILYGLVSRVAVSDRHWDEFSVLLAGLGALAAFYFITQAGHIAYDEKIGAIDRVVKWVSSILPAFPIWKPVPNSLATFLESILFLTAGLALLQERPGRRILGWAAVGLLSVAILFSASRGAWLGVLGAALLWAAVHWKPARWLALLAGLGALGMVLFVLIRGDIHALAEIPVAGNLAGALFIRPDRLQVYSHSLALLAEQPFSGIGLGNAFSRVYSSYELLLDVPFLGYSHNLLLEVGLQQGLLGAAAFVWLVAALYTSLLRYPAFKSDLRFQAACAGLTATLLHGLSDARQYPSLWTWLPFFYLLGLCAARLLHARPLSRPRLGWLLPGIATAVLVGGVLANSWPPAAAWNANQAALLQTRADLDETLTPDLRSAMRSESEGLFQRALRQDPGSTPINRRYGLLLLAESRFSEAIPHLEIAWRAAPNHIGGRKGLGLAYLWSGDLDRAQAVLGGMPEIIEELQGLAWREYNDLYHYQTALYAYRLLDRLVPDQSDTREMIRILQNKLGEP</sequence>
<dbReference type="RefSeq" id="WP_075072817.1">
    <property type="nucleotide sequence ID" value="NZ_DF967972.1"/>
</dbReference>
<evidence type="ECO:0000256" key="1">
    <source>
        <dbReference type="ARBA" id="ARBA00004141"/>
    </source>
</evidence>
<dbReference type="Pfam" id="PF04932">
    <property type="entry name" value="Wzy_C"/>
    <property type="match status" value="1"/>
</dbReference>
<dbReference type="EMBL" id="DF967972">
    <property type="protein sequence ID" value="GAP13483.1"/>
    <property type="molecule type" value="Genomic_DNA"/>
</dbReference>
<dbReference type="PANTHER" id="PTHR37422:SF13">
    <property type="entry name" value="LIPOPOLYSACCHARIDE BIOSYNTHESIS PROTEIN PA4999-RELATED"/>
    <property type="match status" value="1"/>
</dbReference>
<evidence type="ECO:0000259" key="6">
    <source>
        <dbReference type="Pfam" id="PF04932"/>
    </source>
</evidence>
<accession>A0A0S7BHZ7</accession>
<keyword evidence="3 5" id="KW-1133">Transmembrane helix</keyword>
<dbReference type="Proteomes" id="UP000055060">
    <property type="component" value="Unassembled WGS sequence"/>
</dbReference>
<keyword evidence="7" id="KW-0436">Ligase</keyword>
<dbReference type="GO" id="GO:0016874">
    <property type="term" value="F:ligase activity"/>
    <property type="evidence" value="ECO:0007669"/>
    <property type="project" value="UniProtKB-KW"/>
</dbReference>
<keyword evidence="4 5" id="KW-0472">Membrane</keyword>
<evidence type="ECO:0000256" key="3">
    <source>
        <dbReference type="ARBA" id="ARBA00022989"/>
    </source>
</evidence>
<dbReference type="InterPro" id="IPR011990">
    <property type="entry name" value="TPR-like_helical_dom_sf"/>
</dbReference>
<feature type="transmembrane region" description="Helical" evidence="5">
    <location>
        <begin position="183"/>
        <end position="203"/>
    </location>
</feature>
<comment type="subcellular location">
    <subcellularLocation>
        <location evidence="1">Membrane</location>
        <topology evidence="1">Multi-pass membrane protein</topology>
    </subcellularLocation>
</comment>
<dbReference type="Pfam" id="PF14559">
    <property type="entry name" value="TPR_19"/>
    <property type="match status" value="1"/>
</dbReference>
<feature type="transmembrane region" description="Helical" evidence="5">
    <location>
        <begin position="285"/>
        <end position="303"/>
    </location>
</feature>
<feature type="transmembrane region" description="Helical" evidence="5">
    <location>
        <begin position="62"/>
        <end position="80"/>
    </location>
</feature>
<dbReference type="SUPFAM" id="SSF48452">
    <property type="entry name" value="TPR-like"/>
    <property type="match status" value="1"/>
</dbReference>